<proteinExistence type="predicted"/>
<evidence type="ECO:0000256" key="3">
    <source>
        <dbReference type="ARBA" id="ARBA00023004"/>
    </source>
</evidence>
<keyword evidence="7" id="KW-1185">Reference proteome</keyword>
<dbReference type="Gene3D" id="2.102.10.10">
    <property type="entry name" value="Rieske [2Fe-2S] iron-sulphur domain"/>
    <property type="match status" value="1"/>
</dbReference>
<name>A0A7Z3BN79_9PSED</name>
<protein>
    <submittedName>
        <fullName evidence="6">Rieske 2Fe-2S domain-containing protein</fullName>
    </submittedName>
</protein>
<dbReference type="EMBL" id="CP048833">
    <property type="protein sequence ID" value="QJP09988.1"/>
    <property type="molecule type" value="Genomic_DNA"/>
</dbReference>
<accession>A0A7Z3BN79</accession>
<evidence type="ECO:0000259" key="5">
    <source>
        <dbReference type="PROSITE" id="PS51296"/>
    </source>
</evidence>
<dbReference type="AlphaFoldDB" id="A0A7Z3BN79"/>
<keyword evidence="4" id="KW-0411">Iron-sulfur</keyword>
<keyword evidence="1" id="KW-0001">2Fe-2S</keyword>
<dbReference type="SUPFAM" id="SSF50022">
    <property type="entry name" value="ISP domain"/>
    <property type="match status" value="1"/>
</dbReference>
<evidence type="ECO:0000256" key="1">
    <source>
        <dbReference type="ARBA" id="ARBA00022714"/>
    </source>
</evidence>
<feature type="domain" description="Rieske" evidence="5">
    <location>
        <begin position="5"/>
        <end position="109"/>
    </location>
</feature>
<dbReference type="PANTHER" id="PTHR40261">
    <property type="match status" value="1"/>
</dbReference>
<evidence type="ECO:0000256" key="4">
    <source>
        <dbReference type="ARBA" id="ARBA00023014"/>
    </source>
</evidence>
<keyword evidence="2" id="KW-0479">Metal-binding</keyword>
<dbReference type="PROSITE" id="PS51296">
    <property type="entry name" value="RIESKE"/>
    <property type="match status" value="1"/>
</dbReference>
<evidence type="ECO:0000256" key="2">
    <source>
        <dbReference type="ARBA" id="ARBA00022723"/>
    </source>
</evidence>
<dbReference type="RefSeq" id="WP_169939634.1">
    <property type="nucleotide sequence ID" value="NZ_CP048833.1"/>
</dbReference>
<sequence length="132" mass="14606">MKRGVSLCPLDRLKEGEALGFDPFGRGRDTLFALMHRGEVRVYRNSCPHLDVRLEYRKDRFLSADGQRVICYAHGAQFLPDTGKCVFGPCLGESLTALEFKCEGGVLVLCLDETGNAIEVSRSAIGRIRGLD</sequence>
<reference evidence="6 7" key="1">
    <citation type="submission" date="2020-02" db="EMBL/GenBank/DDBJ databases">
        <title>Complete genome sequence of Pseudomonas multiresinivorans ORNL1.</title>
        <authorList>
            <person name="Podar M."/>
        </authorList>
    </citation>
    <scope>NUCLEOTIDE SEQUENCE [LARGE SCALE GENOMIC DNA]</scope>
    <source>
        <strain evidence="7">populi</strain>
    </source>
</reference>
<dbReference type="KEGG" id="pmui:G4G71_19605"/>
<dbReference type="InterPro" id="IPR017941">
    <property type="entry name" value="Rieske_2Fe-2S"/>
</dbReference>
<dbReference type="Proteomes" id="UP000502549">
    <property type="component" value="Chromosome"/>
</dbReference>
<dbReference type="Pfam" id="PF00355">
    <property type="entry name" value="Rieske"/>
    <property type="match status" value="1"/>
</dbReference>
<dbReference type="CDD" id="cd03467">
    <property type="entry name" value="Rieske"/>
    <property type="match status" value="1"/>
</dbReference>
<keyword evidence="3" id="KW-0408">Iron</keyword>
<organism evidence="6 7">
    <name type="scientific">Pseudomonas multiresinivorans</name>
    <dbReference type="NCBI Taxonomy" id="95301"/>
    <lineage>
        <taxon>Bacteria</taxon>
        <taxon>Pseudomonadati</taxon>
        <taxon>Pseudomonadota</taxon>
        <taxon>Gammaproteobacteria</taxon>
        <taxon>Pseudomonadales</taxon>
        <taxon>Pseudomonadaceae</taxon>
        <taxon>Pseudomonas</taxon>
    </lineage>
</organism>
<gene>
    <name evidence="6" type="ORF">G4G71_19605</name>
</gene>
<evidence type="ECO:0000313" key="7">
    <source>
        <dbReference type="Proteomes" id="UP000502549"/>
    </source>
</evidence>
<evidence type="ECO:0000313" key="6">
    <source>
        <dbReference type="EMBL" id="QJP09988.1"/>
    </source>
</evidence>
<dbReference type="GO" id="GO:0046872">
    <property type="term" value="F:metal ion binding"/>
    <property type="evidence" value="ECO:0007669"/>
    <property type="project" value="UniProtKB-KW"/>
</dbReference>
<dbReference type="InterPro" id="IPR036922">
    <property type="entry name" value="Rieske_2Fe-2S_sf"/>
</dbReference>
<dbReference type="GO" id="GO:0051537">
    <property type="term" value="F:2 iron, 2 sulfur cluster binding"/>
    <property type="evidence" value="ECO:0007669"/>
    <property type="project" value="UniProtKB-KW"/>
</dbReference>
<dbReference type="PANTHER" id="PTHR40261:SF1">
    <property type="entry name" value="RIESKE DOMAIN-CONTAINING PROTEIN"/>
    <property type="match status" value="1"/>
</dbReference>